<evidence type="ECO:0000313" key="2">
    <source>
        <dbReference type="EMBL" id="OCH85684.1"/>
    </source>
</evidence>
<dbReference type="Gene3D" id="3.80.10.10">
    <property type="entry name" value="Ribonuclease Inhibitor"/>
    <property type="match status" value="1"/>
</dbReference>
<accession>A0A8E2ALS8</accession>
<dbReference type="AlphaFoldDB" id="A0A8E2ALS8"/>
<sequence>MDSPSIPSLFTDILQILDALELQFLRCDSEVSDAALEALERALATSLARVREKKNCQVAINRLPTEILSSIFHHVPQPEKFPYNWPEWDVYISNCARIMKLTHVCAYWRDLALNTPTLWRRLGDALPPPTIVERARGVPLDLYAADRHWDAAKSLLSDGTPLRELHLSARNLFPLLLKSPAPDLEVLSLQNFDLDRDSGASTILFQGATPRLRELILWFPYILPSNSFFNLTRLLLSHPNTEIPLSKMLTWLSKSPNIEDLVLEGVEFVIDETTLPDIHLGRLRTFVIEDMSTAVANALFARVTVTPEAAIQLYGMHDVVIPRAPTNFDVTKIALWQWEKTIRFIAVGPSAGLMIETTNPERNEFENWYSDIMDGLPMGQIQEFWIETCTKPWLESVRSLMKAMPALTTLGSFITPTSASVLSNFRPRGEEAPICPNLETLYILADDRDVVPERTKLLSFLESRRRAGCPIRTLFIESYDHLDEIEGLDALVDHIDYRTSERLSAMDLPALCTTQWHTYWRSWKGFWE</sequence>
<evidence type="ECO:0000259" key="1">
    <source>
        <dbReference type="PROSITE" id="PS50181"/>
    </source>
</evidence>
<dbReference type="EMBL" id="KV722569">
    <property type="protein sequence ID" value="OCH85684.1"/>
    <property type="molecule type" value="Genomic_DNA"/>
</dbReference>
<dbReference type="OrthoDB" id="3193283at2759"/>
<protein>
    <recommendedName>
        <fullName evidence="1">F-box domain-containing protein</fullName>
    </recommendedName>
</protein>
<dbReference type="Proteomes" id="UP000250043">
    <property type="component" value="Unassembled WGS sequence"/>
</dbReference>
<keyword evidence="3" id="KW-1185">Reference proteome</keyword>
<dbReference type="InterPro" id="IPR032675">
    <property type="entry name" value="LRR_dom_sf"/>
</dbReference>
<dbReference type="Pfam" id="PF12937">
    <property type="entry name" value="F-box-like"/>
    <property type="match status" value="1"/>
</dbReference>
<gene>
    <name evidence="2" type="ORF">OBBRIDRAFT_891028</name>
</gene>
<organism evidence="2 3">
    <name type="scientific">Obba rivulosa</name>
    <dbReference type="NCBI Taxonomy" id="1052685"/>
    <lineage>
        <taxon>Eukaryota</taxon>
        <taxon>Fungi</taxon>
        <taxon>Dikarya</taxon>
        <taxon>Basidiomycota</taxon>
        <taxon>Agaricomycotina</taxon>
        <taxon>Agaricomycetes</taxon>
        <taxon>Polyporales</taxon>
        <taxon>Gelatoporiaceae</taxon>
        <taxon>Obba</taxon>
    </lineage>
</organism>
<name>A0A8E2ALS8_9APHY</name>
<proteinExistence type="predicted"/>
<dbReference type="SUPFAM" id="SSF52047">
    <property type="entry name" value="RNI-like"/>
    <property type="match status" value="1"/>
</dbReference>
<dbReference type="InterPro" id="IPR001810">
    <property type="entry name" value="F-box_dom"/>
</dbReference>
<dbReference type="Gene3D" id="1.20.1280.50">
    <property type="match status" value="1"/>
</dbReference>
<evidence type="ECO:0000313" key="3">
    <source>
        <dbReference type="Proteomes" id="UP000250043"/>
    </source>
</evidence>
<dbReference type="PROSITE" id="PS50181">
    <property type="entry name" value="FBOX"/>
    <property type="match status" value="1"/>
</dbReference>
<feature type="domain" description="F-box" evidence="1">
    <location>
        <begin position="57"/>
        <end position="122"/>
    </location>
</feature>
<reference evidence="2 3" key="1">
    <citation type="submission" date="2016-07" db="EMBL/GenBank/DDBJ databases">
        <title>Draft genome of the white-rot fungus Obba rivulosa 3A-2.</title>
        <authorList>
            <consortium name="DOE Joint Genome Institute"/>
            <person name="Miettinen O."/>
            <person name="Riley R."/>
            <person name="Acob R."/>
            <person name="Barry K."/>
            <person name="Cullen D."/>
            <person name="De Vries R."/>
            <person name="Hainaut M."/>
            <person name="Hatakka A."/>
            <person name="Henrissat B."/>
            <person name="Hilden K."/>
            <person name="Kuo R."/>
            <person name="Labutti K."/>
            <person name="Lipzen A."/>
            <person name="Makela M.R."/>
            <person name="Sandor L."/>
            <person name="Spatafora J.W."/>
            <person name="Grigoriev I.V."/>
            <person name="Hibbett D.S."/>
        </authorList>
    </citation>
    <scope>NUCLEOTIDE SEQUENCE [LARGE SCALE GENOMIC DNA]</scope>
    <source>
        <strain evidence="2 3">3A-2</strain>
    </source>
</reference>